<keyword evidence="2" id="KW-1185">Reference proteome</keyword>
<evidence type="ECO:0000313" key="1">
    <source>
        <dbReference type="EMBL" id="MFC3710994.1"/>
    </source>
</evidence>
<evidence type="ECO:0008006" key="3">
    <source>
        <dbReference type="Google" id="ProtNLM"/>
    </source>
</evidence>
<dbReference type="Proteomes" id="UP001595615">
    <property type="component" value="Unassembled WGS sequence"/>
</dbReference>
<evidence type="ECO:0000313" key="2">
    <source>
        <dbReference type="Proteomes" id="UP001595615"/>
    </source>
</evidence>
<proteinExistence type="predicted"/>
<organism evidence="1 2">
    <name type="scientific">Sphingoaurantiacus capsulatus</name>
    <dbReference type="NCBI Taxonomy" id="1771310"/>
    <lineage>
        <taxon>Bacteria</taxon>
        <taxon>Pseudomonadati</taxon>
        <taxon>Pseudomonadota</taxon>
        <taxon>Alphaproteobacteria</taxon>
        <taxon>Sphingomonadales</taxon>
        <taxon>Sphingosinicellaceae</taxon>
        <taxon>Sphingoaurantiacus</taxon>
    </lineage>
</organism>
<comment type="caution">
    <text evidence="1">The sequence shown here is derived from an EMBL/GenBank/DDBJ whole genome shotgun (WGS) entry which is preliminary data.</text>
</comment>
<dbReference type="PROSITE" id="PS51318">
    <property type="entry name" value="TAT"/>
    <property type="match status" value="1"/>
</dbReference>
<name>A0ABV7X6P5_9SPHN</name>
<dbReference type="RefSeq" id="WP_380855056.1">
    <property type="nucleotide sequence ID" value="NZ_JBHRXV010000001.1"/>
</dbReference>
<accession>A0ABV7X6P5</accession>
<gene>
    <name evidence="1" type="ORF">ACFOMD_00335</name>
</gene>
<protein>
    <recommendedName>
        <fullName evidence="3">DUF1579 domain-containing protein</fullName>
    </recommendedName>
</protein>
<reference evidence="2" key="1">
    <citation type="journal article" date="2019" name="Int. J. Syst. Evol. Microbiol.">
        <title>The Global Catalogue of Microorganisms (GCM) 10K type strain sequencing project: providing services to taxonomists for standard genome sequencing and annotation.</title>
        <authorList>
            <consortium name="The Broad Institute Genomics Platform"/>
            <consortium name="The Broad Institute Genome Sequencing Center for Infectious Disease"/>
            <person name="Wu L."/>
            <person name="Ma J."/>
        </authorList>
    </citation>
    <scope>NUCLEOTIDE SEQUENCE [LARGE SCALE GENOMIC DNA]</scope>
    <source>
        <strain evidence="2">KCTC 42644</strain>
    </source>
</reference>
<sequence length="186" mass="20099">MANGMERCGLLQAATGVAVGMVAASLASARTVATPSTAPAGGGDFAFLAGEWKIAQRRLADGKWDEFPGEATVHSLLGGLASIEELRIPARNFFGVEVRSFHQKERKWADHWMSAGNGVVNDPMMGSFAGGVGTFLAEEEIEGGGKLIARGVWDRVTPTSCRWHQSTSSDGGKSWDYNWYMDWTWV</sequence>
<dbReference type="EMBL" id="JBHRXV010000001">
    <property type="protein sequence ID" value="MFC3710994.1"/>
    <property type="molecule type" value="Genomic_DNA"/>
</dbReference>
<dbReference type="InterPro" id="IPR006311">
    <property type="entry name" value="TAT_signal"/>
</dbReference>